<organism evidence="2 3">
    <name type="scientific">Virgibacillus chiguensis</name>
    <dbReference type="NCBI Taxonomy" id="411959"/>
    <lineage>
        <taxon>Bacteria</taxon>
        <taxon>Bacillati</taxon>
        <taxon>Bacillota</taxon>
        <taxon>Bacilli</taxon>
        <taxon>Bacillales</taxon>
        <taxon>Bacillaceae</taxon>
        <taxon>Virgibacillus</taxon>
    </lineage>
</organism>
<dbReference type="PANTHER" id="PTHR33823">
    <property type="entry name" value="RNA POLYMERASE-BINDING TRANSCRIPTION FACTOR DKSA-RELATED"/>
    <property type="match status" value="1"/>
</dbReference>
<dbReference type="EMBL" id="FQXD01000013">
    <property type="protein sequence ID" value="SHH78242.1"/>
    <property type="molecule type" value="Genomic_DNA"/>
</dbReference>
<evidence type="ECO:0000313" key="2">
    <source>
        <dbReference type="EMBL" id="SHH78242.1"/>
    </source>
</evidence>
<sequence>MKTHLSEDKLFEFKERLLKLKKETEEAIEAKIMEAPNESLEELADYDNHPADMGSEQFEQEKQAGIQQMLEKQLQDIDDALQKIEMGTFGLSEKSGKPISIERLEAQPTARFLVGEN</sequence>
<feature type="zinc finger region" description="dksA C4-type" evidence="1">
    <location>
        <begin position="92"/>
        <end position="116"/>
    </location>
</feature>
<dbReference type="PROSITE" id="PS51128">
    <property type="entry name" value="ZF_DKSA_2"/>
    <property type="match status" value="1"/>
</dbReference>
<dbReference type="SUPFAM" id="SSF109635">
    <property type="entry name" value="DnaK suppressor protein DksA, alpha-hairpin domain"/>
    <property type="match status" value="1"/>
</dbReference>
<proteinExistence type="predicted"/>
<keyword evidence="3" id="KW-1185">Reference proteome</keyword>
<dbReference type="AlphaFoldDB" id="A0A1M5VSK5"/>
<gene>
    <name evidence="2" type="ORF">SAMN05421807_113103</name>
</gene>
<dbReference type="InterPro" id="IPR037187">
    <property type="entry name" value="DnaK_N"/>
</dbReference>
<protein>
    <submittedName>
        <fullName evidence="2">RNA polymerase-binding transcription factor DksA</fullName>
    </submittedName>
</protein>
<dbReference type="Gene3D" id="1.20.120.910">
    <property type="entry name" value="DksA, coiled-coil domain"/>
    <property type="match status" value="1"/>
</dbReference>
<evidence type="ECO:0000313" key="3">
    <source>
        <dbReference type="Proteomes" id="UP000184079"/>
    </source>
</evidence>
<evidence type="ECO:0000256" key="1">
    <source>
        <dbReference type="PROSITE-ProRule" id="PRU00510"/>
    </source>
</evidence>
<reference evidence="3" key="1">
    <citation type="submission" date="2016-11" db="EMBL/GenBank/DDBJ databases">
        <authorList>
            <person name="Varghese N."/>
            <person name="Submissions S."/>
        </authorList>
    </citation>
    <scope>NUCLEOTIDE SEQUENCE [LARGE SCALE GENOMIC DNA]</scope>
    <source>
        <strain evidence="3">CGMCC 1.6496</strain>
    </source>
</reference>
<dbReference type="RefSeq" id="WP_073011046.1">
    <property type="nucleotide sequence ID" value="NZ_FQXD01000013.1"/>
</dbReference>
<name>A0A1M5VSK5_9BACI</name>
<accession>A0A1M5VSK5</accession>
<dbReference type="Proteomes" id="UP000184079">
    <property type="component" value="Unassembled WGS sequence"/>
</dbReference>
<dbReference type="PANTHER" id="PTHR33823:SF4">
    <property type="entry name" value="GENERAL STRESS PROTEIN 16O"/>
    <property type="match status" value="1"/>
</dbReference>
<dbReference type="OrthoDB" id="9811543at2"/>